<dbReference type="GO" id="GO:0051607">
    <property type="term" value="P:defense response to virus"/>
    <property type="evidence" value="ECO:0007669"/>
    <property type="project" value="UniProtKB-KW"/>
</dbReference>
<protein>
    <recommendedName>
        <fullName evidence="3">CRISPR system Cms protein Csm5</fullName>
    </recommendedName>
    <alternativeName>
        <fullName evidence="6">CRISPR type III A-associated protein Csm5</fullName>
    </alternativeName>
</protein>
<dbReference type="PANTHER" id="PTHR38007:SF1">
    <property type="entry name" value="CRISPR SYSTEM CMS PROTEIN CSM5"/>
    <property type="match status" value="1"/>
</dbReference>
<comment type="function">
    <text evidence="1">This subunit might be involved in maturation of a crRNA intermediate to its mature form.</text>
</comment>
<dbReference type="Pfam" id="PF03787">
    <property type="entry name" value="RAMPs"/>
    <property type="match status" value="1"/>
</dbReference>
<keyword evidence="4" id="KW-0694">RNA-binding</keyword>
<dbReference type="NCBIfam" id="TIGR01899">
    <property type="entry name" value="cas_TM1807_csm5"/>
    <property type="match status" value="1"/>
</dbReference>
<evidence type="ECO:0000256" key="1">
    <source>
        <dbReference type="ARBA" id="ARBA00003088"/>
    </source>
</evidence>
<dbReference type="PANTHER" id="PTHR38007">
    <property type="entry name" value="CRISPR SYSTEM CMS PROTEIN CSM5"/>
    <property type="match status" value="1"/>
</dbReference>
<evidence type="ECO:0000313" key="9">
    <source>
        <dbReference type="Proteomes" id="UP000182429"/>
    </source>
</evidence>
<evidence type="ECO:0000256" key="2">
    <source>
        <dbReference type="ARBA" id="ARBA00006680"/>
    </source>
</evidence>
<accession>A0A1H2PXD2</accession>
<dbReference type="GO" id="GO:0003723">
    <property type="term" value="F:RNA binding"/>
    <property type="evidence" value="ECO:0007669"/>
    <property type="project" value="UniProtKB-KW"/>
</dbReference>
<dbReference type="AlphaFoldDB" id="A0A1H2PXD2"/>
<dbReference type="Proteomes" id="UP000182429">
    <property type="component" value="Unassembled WGS sequence"/>
</dbReference>
<proteinExistence type="inferred from homology"/>
<name>A0A1H2PXD2_9FIRM</name>
<organism evidence="8 9">
    <name type="scientific">Kandleria vitulina</name>
    <dbReference type="NCBI Taxonomy" id="1630"/>
    <lineage>
        <taxon>Bacteria</taxon>
        <taxon>Bacillati</taxon>
        <taxon>Bacillota</taxon>
        <taxon>Erysipelotrichia</taxon>
        <taxon>Erysipelotrichales</taxon>
        <taxon>Coprobacillaceae</taxon>
        <taxon>Kandleria</taxon>
    </lineage>
</organism>
<gene>
    <name evidence="8" type="ORF">SAMN04487759_10132</name>
</gene>
<evidence type="ECO:0000256" key="3">
    <source>
        <dbReference type="ARBA" id="ARBA00016113"/>
    </source>
</evidence>
<dbReference type="OrthoDB" id="24360at2"/>
<comment type="similarity">
    <text evidence="2">Belongs to the CRISPR-associated Csm5 family.</text>
</comment>
<keyword evidence="5" id="KW-0051">Antiviral defense</keyword>
<evidence type="ECO:0000256" key="4">
    <source>
        <dbReference type="ARBA" id="ARBA00022884"/>
    </source>
</evidence>
<evidence type="ECO:0000259" key="7">
    <source>
        <dbReference type="Pfam" id="PF03787"/>
    </source>
</evidence>
<reference evidence="8 9" key="1">
    <citation type="submission" date="2016-10" db="EMBL/GenBank/DDBJ databases">
        <authorList>
            <person name="de Groot N.N."/>
        </authorList>
    </citation>
    <scope>NUCLEOTIDE SEQUENCE [LARGE SCALE GENOMIC DNA]</scope>
    <source>
        <strain evidence="8 9">S3b</strain>
    </source>
</reference>
<sequence length="383" mass="44830">MKMTIVTPVHVGTGETRMAFEYHNDRDNVKNYALDDIFGQLPSSQLLDNDFLYSLTIQSNKKGNSTRNRLNNALSQIDWDTINPQYTLRYEGNKLLKDNVSVQVKSLDRPYIPGSSIKGAINNAIAYDLSKNHGETFINNLREIDEMNAYQIKKNLSDVYKILFDSIQDDFLKAFRSCILCSDVFFNDLSLMDVKRLHIDEDEKEKSNNPKVDMAECIDHKQSSKGDFISIDKSKVKLLKRQYGQEKYFNEFEQYLNIDKLAEVCNNYFRDLIEEELSVDYDYYFYSKYHLGDALKSYKKNEKHSFYLRLGGNTNYFFKTISYFIKNKYPNDYKYLFSKIFSPASKGMKAKPKSETMPITRSLYNDGKTYYYPGVVKIEYVKD</sequence>
<dbReference type="EMBL" id="FNNF01000001">
    <property type="protein sequence ID" value="SDV99228.1"/>
    <property type="molecule type" value="Genomic_DNA"/>
</dbReference>
<dbReference type="InterPro" id="IPR005537">
    <property type="entry name" value="RAMP_III_fam"/>
</dbReference>
<evidence type="ECO:0000313" key="8">
    <source>
        <dbReference type="EMBL" id="SDV99228.1"/>
    </source>
</evidence>
<feature type="domain" description="CRISPR type III-associated protein" evidence="7">
    <location>
        <begin position="2"/>
        <end position="271"/>
    </location>
</feature>
<evidence type="ECO:0000256" key="6">
    <source>
        <dbReference type="ARBA" id="ARBA00031720"/>
    </source>
</evidence>
<evidence type="ECO:0000256" key="5">
    <source>
        <dbReference type="ARBA" id="ARBA00023118"/>
    </source>
</evidence>
<dbReference type="InterPro" id="IPR010173">
    <property type="entry name" value="CRISPR-assoc_Csm5"/>
</dbReference>